<evidence type="ECO:0000256" key="9">
    <source>
        <dbReference type="ARBA" id="ARBA00022989"/>
    </source>
</evidence>
<keyword evidence="11 12" id="KW-1006">Bacterial flagellum protein export</keyword>
<dbReference type="NCBIfam" id="TIGR00328">
    <property type="entry name" value="flhB"/>
    <property type="match status" value="1"/>
</dbReference>
<comment type="subcellular location">
    <subcellularLocation>
        <location evidence="1">Cell membrane</location>
        <topology evidence="1">Multi-pass membrane protein</topology>
    </subcellularLocation>
</comment>
<name>A0A1F4U7J8_UNCSA</name>
<feature type="transmembrane region" description="Helical" evidence="12">
    <location>
        <begin position="70"/>
        <end position="91"/>
    </location>
</feature>
<keyword evidence="9 12" id="KW-1133">Transmembrane helix</keyword>
<dbReference type="InterPro" id="IPR006136">
    <property type="entry name" value="FlhB"/>
</dbReference>
<dbReference type="GO" id="GO:0005886">
    <property type="term" value="C:plasma membrane"/>
    <property type="evidence" value="ECO:0007669"/>
    <property type="project" value="UniProtKB-SubCell"/>
</dbReference>
<feature type="transmembrane region" description="Helical" evidence="12">
    <location>
        <begin position="97"/>
        <end position="118"/>
    </location>
</feature>
<evidence type="ECO:0000256" key="1">
    <source>
        <dbReference type="ARBA" id="ARBA00004651"/>
    </source>
</evidence>
<dbReference type="Gene3D" id="3.40.1690.10">
    <property type="entry name" value="secretion proteins EscU"/>
    <property type="match status" value="1"/>
</dbReference>
<keyword evidence="10 12" id="KW-0472">Membrane</keyword>
<evidence type="ECO:0000256" key="12">
    <source>
        <dbReference type="RuleBase" id="RU364091"/>
    </source>
</evidence>
<keyword evidence="14" id="KW-0282">Flagellum</keyword>
<comment type="similarity">
    <text evidence="2 12">Belongs to the type III secretion exporter family.</text>
</comment>
<dbReference type="Proteomes" id="UP000179242">
    <property type="component" value="Unassembled WGS sequence"/>
</dbReference>
<dbReference type="PANTHER" id="PTHR30531">
    <property type="entry name" value="FLAGELLAR BIOSYNTHETIC PROTEIN FLHB"/>
    <property type="match status" value="1"/>
</dbReference>
<reference evidence="14 15" key="1">
    <citation type="journal article" date="2016" name="Nat. Commun.">
        <title>Thousands of microbial genomes shed light on interconnected biogeochemical processes in an aquifer system.</title>
        <authorList>
            <person name="Anantharaman K."/>
            <person name="Brown C.T."/>
            <person name="Hug L.A."/>
            <person name="Sharon I."/>
            <person name="Castelle C.J."/>
            <person name="Probst A.J."/>
            <person name="Thomas B.C."/>
            <person name="Singh A."/>
            <person name="Wilkins M.J."/>
            <person name="Karaoz U."/>
            <person name="Brodie E.L."/>
            <person name="Williams K.H."/>
            <person name="Hubbard S.S."/>
            <person name="Banfield J.F."/>
        </authorList>
    </citation>
    <scope>NUCLEOTIDE SEQUENCE [LARGE SCALE GENOMIC DNA]</scope>
</reference>
<evidence type="ECO:0000313" key="14">
    <source>
        <dbReference type="EMBL" id="OGC40934.1"/>
    </source>
</evidence>
<comment type="caution">
    <text evidence="14">The sequence shown here is derived from an EMBL/GenBank/DDBJ whole genome shotgun (WGS) entry which is preliminary data.</text>
</comment>
<dbReference type="InterPro" id="IPR029025">
    <property type="entry name" value="T3SS_substrate_exporter_C"/>
</dbReference>
<keyword evidence="14" id="KW-0969">Cilium</keyword>
<dbReference type="GO" id="GO:0044780">
    <property type="term" value="P:bacterial-type flagellum assembly"/>
    <property type="evidence" value="ECO:0007669"/>
    <property type="project" value="InterPro"/>
</dbReference>
<feature type="transmembrane region" description="Helical" evidence="12">
    <location>
        <begin position="32"/>
        <end position="49"/>
    </location>
</feature>
<evidence type="ECO:0000313" key="15">
    <source>
        <dbReference type="Proteomes" id="UP000179242"/>
    </source>
</evidence>
<sequence>MGDQGGDKTEEPTPHRLREAREKGQVAKSKEITTAVLLLLSYVLFRYMGEFMWKELAGMAVALFNMVPHVANEFSLAMIGYIFLIGLRGFAFTVTPIFAITFVAALIAEALQTGFVVAMDPLSPKLERVNPLEGFKRMFSIQGAVETIKSILKILIVFWIVWTAVRDDLPYIIVLIEGQPWDLLVLGGSIAYNVAMRVGLFYIVIAILDYLYKRWEYMRNLKMSRQEVKEEYKRLEGDPMVKQRMRDLQRQVAQQRMMASVPKADVVVTNPTHVAVALNYKTKQMKAPLVLAKGLRKAAEAIKKIAEEHEVPIVENEPLARSIYRTTDVGEEVPRELYQAVAEVLAYIYKMKRERAARRKATLAPQPR</sequence>
<dbReference type="SUPFAM" id="SSF160544">
    <property type="entry name" value="EscU C-terminal domain-like"/>
    <property type="match status" value="1"/>
</dbReference>
<feature type="transmembrane region" description="Helical" evidence="12">
    <location>
        <begin position="190"/>
        <end position="212"/>
    </location>
</feature>
<feature type="region of interest" description="Disordered" evidence="13">
    <location>
        <begin position="1"/>
        <end position="25"/>
    </location>
</feature>
<evidence type="ECO:0000256" key="6">
    <source>
        <dbReference type="ARBA" id="ARBA00022692"/>
    </source>
</evidence>
<gene>
    <name evidence="12" type="primary">flhB</name>
    <name evidence="14" type="ORF">A2438_01425</name>
</gene>
<keyword evidence="14" id="KW-0966">Cell projection</keyword>
<keyword evidence="6 12" id="KW-0812">Transmembrane</keyword>
<dbReference type="PRINTS" id="PR00950">
    <property type="entry name" value="TYPE3IMSPROT"/>
</dbReference>
<dbReference type="PANTHER" id="PTHR30531:SF12">
    <property type="entry name" value="FLAGELLAR BIOSYNTHETIC PROTEIN FLHB"/>
    <property type="match status" value="1"/>
</dbReference>
<evidence type="ECO:0000256" key="5">
    <source>
        <dbReference type="ARBA" id="ARBA00022475"/>
    </source>
</evidence>
<evidence type="ECO:0000256" key="10">
    <source>
        <dbReference type="ARBA" id="ARBA00023136"/>
    </source>
</evidence>
<dbReference type="Gene3D" id="6.10.250.2080">
    <property type="match status" value="1"/>
</dbReference>
<keyword evidence="7 12" id="KW-1005">Bacterial flagellum biogenesis</keyword>
<evidence type="ECO:0000256" key="7">
    <source>
        <dbReference type="ARBA" id="ARBA00022795"/>
    </source>
</evidence>
<evidence type="ECO:0000256" key="13">
    <source>
        <dbReference type="SAM" id="MobiDB-lite"/>
    </source>
</evidence>
<evidence type="ECO:0000256" key="4">
    <source>
        <dbReference type="ARBA" id="ARBA00022448"/>
    </source>
</evidence>
<dbReference type="InterPro" id="IPR006135">
    <property type="entry name" value="T3SS_substrate_exporter"/>
</dbReference>
<accession>A0A1F4U7J8</accession>
<evidence type="ECO:0000256" key="8">
    <source>
        <dbReference type="ARBA" id="ARBA00022927"/>
    </source>
</evidence>
<comment type="function">
    <text evidence="12">Required for formation of the rod structure in the basal body of the flagellar apparatus. Together with FliI and FliH, may constitute the export apparatus of flagellin.</text>
</comment>
<feature type="transmembrane region" description="Helical" evidence="12">
    <location>
        <begin position="139"/>
        <end position="162"/>
    </location>
</feature>
<evidence type="ECO:0000256" key="3">
    <source>
        <dbReference type="ARBA" id="ARBA00021622"/>
    </source>
</evidence>
<protein>
    <recommendedName>
        <fullName evidence="3 12">Flagellar biosynthetic protein FlhB</fullName>
    </recommendedName>
</protein>
<keyword evidence="4 12" id="KW-0813">Transport</keyword>
<keyword evidence="5 12" id="KW-1003">Cell membrane</keyword>
<dbReference type="AlphaFoldDB" id="A0A1F4U7J8"/>
<keyword evidence="8 12" id="KW-0653">Protein transport</keyword>
<dbReference type="Pfam" id="PF01312">
    <property type="entry name" value="Bac_export_2"/>
    <property type="match status" value="1"/>
</dbReference>
<organism evidence="14 15">
    <name type="scientific">candidate division WOR-1 bacterium RIFOXYC2_FULL_46_14</name>
    <dbReference type="NCBI Taxonomy" id="1802587"/>
    <lineage>
        <taxon>Bacteria</taxon>
        <taxon>Bacillati</taxon>
        <taxon>Saganbacteria</taxon>
    </lineage>
</organism>
<dbReference type="EMBL" id="MEUJ01000002">
    <property type="protein sequence ID" value="OGC40934.1"/>
    <property type="molecule type" value="Genomic_DNA"/>
</dbReference>
<evidence type="ECO:0000256" key="2">
    <source>
        <dbReference type="ARBA" id="ARBA00010690"/>
    </source>
</evidence>
<proteinExistence type="inferred from homology"/>
<dbReference type="GO" id="GO:0009306">
    <property type="term" value="P:protein secretion"/>
    <property type="evidence" value="ECO:0007669"/>
    <property type="project" value="InterPro"/>
</dbReference>
<evidence type="ECO:0000256" key="11">
    <source>
        <dbReference type="ARBA" id="ARBA00023225"/>
    </source>
</evidence>